<evidence type="ECO:0000256" key="5">
    <source>
        <dbReference type="SAM" id="MobiDB-lite"/>
    </source>
</evidence>
<reference evidence="7 8" key="1">
    <citation type="submission" date="2023-12" db="EMBL/GenBank/DDBJ databases">
        <title>the genome sequence of Hyalangium sp. s54d21.</title>
        <authorList>
            <person name="Zhang X."/>
        </authorList>
    </citation>
    <scope>NUCLEOTIDE SEQUENCE [LARGE SCALE GENOMIC DNA]</scope>
    <source>
        <strain evidence="8">s54d21</strain>
    </source>
</reference>
<evidence type="ECO:0000313" key="8">
    <source>
        <dbReference type="Proteomes" id="UP001291309"/>
    </source>
</evidence>
<dbReference type="SUPFAM" id="SSF56112">
    <property type="entry name" value="Protein kinase-like (PK-like)"/>
    <property type="match status" value="1"/>
</dbReference>
<proteinExistence type="predicted"/>
<dbReference type="GO" id="GO:0004674">
    <property type="term" value="F:protein serine/threonine kinase activity"/>
    <property type="evidence" value="ECO:0007669"/>
    <property type="project" value="UniProtKB-EC"/>
</dbReference>
<evidence type="ECO:0000256" key="4">
    <source>
        <dbReference type="ARBA" id="ARBA00022840"/>
    </source>
</evidence>
<dbReference type="Gene3D" id="3.30.200.20">
    <property type="entry name" value="Phosphorylase Kinase, domain 1"/>
    <property type="match status" value="1"/>
</dbReference>
<dbReference type="InterPro" id="IPR011009">
    <property type="entry name" value="Kinase-like_dom_sf"/>
</dbReference>
<dbReference type="EC" id="2.7.11.1" evidence="7"/>
<dbReference type="RefSeq" id="WP_321544119.1">
    <property type="nucleotide sequence ID" value="NZ_JAXIVS010000001.1"/>
</dbReference>
<keyword evidence="8" id="KW-1185">Reference proteome</keyword>
<feature type="domain" description="Protein kinase" evidence="6">
    <location>
        <begin position="20"/>
        <end position="297"/>
    </location>
</feature>
<keyword evidence="1 7" id="KW-0808">Transferase</keyword>
<evidence type="ECO:0000313" key="7">
    <source>
        <dbReference type="EMBL" id="MDY7225409.1"/>
    </source>
</evidence>
<dbReference type="PROSITE" id="PS50011">
    <property type="entry name" value="PROTEIN_KINASE_DOM"/>
    <property type="match status" value="1"/>
</dbReference>
<keyword evidence="3 7" id="KW-0418">Kinase</keyword>
<comment type="caution">
    <text evidence="7">The sequence shown here is derived from an EMBL/GenBank/DDBJ whole genome shotgun (WGS) entry which is preliminary data.</text>
</comment>
<dbReference type="PANTHER" id="PTHR43289:SF34">
    <property type="entry name" value="SERINE_THREONINE-PROTEIN KINASE YBDM-RELATED"/>
    <property type="match status" value="1"/>
</dbReference>
<dbReference type="InterPro" id="IPR000719">
    <property type="entry name" value="Prot_kinase_dom"/>
</dbReference>
<evidence type="ECO:0000256" key="2">
    <source>
        <dbReference type="ARBA" id="ARBA00022741"/>
    </source>
</evidence>
<dbReference type="EMBL" id="JAXIVS010000001">
    <property type="protein sequence ID" value="MDY7225409.1"/>
    <property type="molecule type" value="Genomic_DNA"/>
</dbReference>
<dbReference type="CDD" id="cd14014">
    <property type="entry name" value="STKc_PknB_like"/>
    <property type="match status" value="1"/>
</dbReference>
<dbReference type="SMART" id="SM00220">
    <property type="entry name" value="S_TKc"/>
    <property type="match status" value="1"/>
</dbReference>
<dbReference type="Pfam" id="PF00069">
    <property type="entry name" value="Pkinase"/>
    <property type="match status" value="1"/>
</dbReference>
<dbReference type="Gene3D" id="1.10.510.10">
    <property type="entry name" value="Transferase(Phosphotransferase) domain 1"/>
    <property type="match status" value="1"/>
</dbReference>
<evidence type="ECO:0000256" key="3">
    <source>
        <dbReference type="ARBA" id="ARBA00022777"/>
    </source>
</evidence>
<gene>
    <name evidence="7" type="ORF">SYV04_03410</name>
</gene>
<dbReference type="Proteomes" id="UP001291309">
    <property type="component" value="Unassembled WGS sequence"/>
</dbReference>
<dbReference type="PANTHER" id="PTHR43289">
    <property type="entry name" value="MITOGEN-ACTIVATED PROTEIN KINASE KINASE KINASE 20-RELATED"/>
    <property type="match status" value="1"/>
</dbReference>
<name>A0ABU5GW59_9BACT</name>
<organism evidence="7 8">
    <name type="scientific">Hyalangium rubrum</name>
    <dbReference type="NCBI Taxonomy" id="3103134"/>
    <lineage>
        <taxon>Bacteria</taxon>
        <taxon>Pseudomonadati</taxon>
        <taxon>Myxococcota</taxon>
        <taxon>Myxococcia</taxon>
        <taxon>Myxococcales</taxon>
        <taxon>Cystobacterineae</taxon>
        <taxon>Archangiaceae</taxon>
        <taxon>Hyalangium</taxon>
    </lineage>
</organism>
<evidence type="ECO:0000259" key="6">
    <source>
        <dbReference type="PROSITE" id="PS50011"/>
    </source>
</evidence>
<sequence length="461" mass="51288">MPSVSGTDTTASQEVRIGSWRVLRFVDKGSYGLVYRVEHTKGLPSGTYALKRAIYPGDERFAREKELLARLNHPNVPGLQDSGEWTDAQGQRFPYLVLQWVEGKTLYEWAPKGMLTSRQALRLLAQIARALQVTHLHGVHRDVKGDNVRVNEQGHAVLLDFGACGYPGARPLTDTAIPPGTELYRSPQLLRFRYKFRRSPEAHYLSRSEDDIYALGVMAYRLVTELYPPPRTEPECTDDPKRPLPARLLAPSDWASVAPVLDRLILRMLSEEPEARGTAEQLAQEMEEAAASTEPALDRPIIPDPCQVETERATRPGPPRERAHLLRPLPLVALLGMMVVLLVSRPAPHPWEPLSEPSEEPLETGRDGGSVALGSTALASALPGGVGPVELRAVSLDVPSRPLKGQKRAPCESRELVEINGGCWVHGGGLKPPCDRDWYEWEGRCYWPFMVRERPPTSEEP</sequence>
<evidence type="ECO:0000256" key="1">
    <source>
        <dbReference type="ARBA" id="ARBA00022679"/>
    </source>
</evidence>
<keyword evidence="4" id="KW-0067">ATP-binding</keyword>
<keyword evidence="2" id="KW-0547">Nucleotide-binding</keyword>
<accession>A0ABU5GW59</accession>
<protein>
    <submittedName>
        <fullName evidence="7">Serine/threonine-protein kinase</fullName>
        <ecNumber evidence="7">2.7.11.1</ecNumber>
    </submittedName>
</protein>
<feature type="region of interest" description="Disordered" evidence="5">
    <location>
        <begin position="276"/>
        <end position="302"/>
    </location>
</feature>